<feature type="transmembrane region" description="Helical" evidence="6">
    <location>
        <begin position="67"/>
        <end position="89"/>
    </location>
</feature>
<organism evidence="7 8">
    <name type="scientific">Pseudonocardia eucalypti</name>
    <dbReference type="NCBI Taxonomy" id="648755"/>
    <lineage>
        <taxon>Bacteria</taxon>
        <taxon>Bacillati</taxon>
        <taxon>Actinomycetota</taxon>
        <taxon>Actinomycetes</taxon>
        <taxon>Pseudonocardiales</taxon>
        <taxon>Pseudonocardiaceae</taxon>
        <taxon>Pseudonocardia</taxon>
    </lineage>
</organism>
<evidence type="ECO:0000313" key="8">
    <source>
        <dbReference type="Proteomes" id="UP001428817"/>
    </source>
</evidence>
<reference evidence="8" key="1">
    <citation type="journal article" date="2019" name="Int. J. Syst. Evol. Microbiol.">
        <title>The Global Catalogue of Microorganisms (GCM) 10K type strain sequencing project: providing services to taxonomists for standard genome sequencing and annotation.</title>
        <authorList>
            <consortium name="The Broad Institute Genomics Platform"/>
            <consortium name="The Broad Institute Genome Sequencing Center for Infectious Disease"/>
            <person name="Wu L."/>
            <person name="Ma J."/>
        </authorList>
    </citation>
    <scope>NUCLEOTIDE SEQUENCE [LARGE SCALE GENOMIC DNA]</scope>
    <source>
        <strain evidence="8">JCM 18303</strain>
    </source>
</reference>
<evidence type="ECO:0000256" key="6">
    <source>
        <dbReference type="SAM" id="Phobius"/>
    </source>
</evidence>
<protein>
    <submittedName>
        <fullName evidence="7">LysE family translocator</fullName>
    </submittedName>
</protein>
<feature type="transmembrane region" description="Helical" evidence="6">
    <location>
        <begin position="115"/>
        <end position="135"/>
    </location>
</feature>
<name>A0ABP9QH27_9PSEU</name>
<evidence type="ECO:0000256" key="4">
    <source>
        <dbReference type="ARBA" id="ARBA00022989"/>
    </source>
</evidence>
<dbReference type="PANTHER" id="PTHR30086:SF20">
    <property type="entry name" value="ARGININE EXPORTER PROTEIN ARGO-RELATED"/>
    <property type="match status" value="1"/>
</dbReference>
<dbReference type="PIRSF" id="PIRSF006324">
    <property type="entry name" value="LeuE"/>
    <property type="match status" value="1"/>
</dbReference>
<gene>
    <name evidence="7" type="ORF">GCM10023321_46670</name>
</gene>
<feature type="transmembrane region" description="Helical" evidence="6">
    <location>
        <begin position="6"/>
        <end position="26"/>
    </location>
</feature>
<keyword evidence="3 6" id="KW-0812">Transmembrane</keyword>
<comment type="subcellular location">
    <subcellularLocation>
        <location evidence="1">Cell membrane</location>
        <topology evidence="1">Multi-pass membrane protein</topology>
    </subcellularLocation>
</comment>
<dbReference type="InterPro" id="IPR001123">
    <property type="entry name" value="LeuE-type"/>
</dbReference>
<dbReference type="Pfam" id="PF01810">
    <property type="entry name" value="LysE"/>
    <property type="match status" value="1"/>
</dbReference>
<proteinExistence type="predicted"/>
<evidence type="ECO:0000256" key="1">
    <source>
        <dbReference type="ARBA" id="ARBA00004651"/>
    </source>
</evidence>
<comment type="caution">
    <text evidence="7">The sequence shown here is derived from an EMBL/GenBank/DDBJ whole genome shotgun (WGS) entry which is preliminary data.</text>
</comment>
<sequence length="211" mass="22098">MINWMGFVPAAVLVSMIPGANQLLGLRNAVRYGMAPAMIAVLGRLVAFVVFIGLVVIGLGAVLTASVVAFTVIKWAGVVYLVWIGLVTLRRSARESMTAAEPPAVDSRRLAGQEFLVAITNPKAMLLFAALLPQFTAPGQEPLALQLALLGAAYLMIETVVALGYATIGARLRVCSRSGSGTVPGKVRRRIEQLTGACFLGLAGYLAASSA</sequence>
<keyword evidence="4 6" id="KW-1133">Transmembrane helix</keyword>
<dbReference type="PANTHER" id="PTHR30086">
    <property type="entry name" value="ARGININE EXPORTER PROTEIN ARGO"/>
    <property type="match status" value="1"/>
</dbReference>
<feature type="transmembrane region" description="Helical" evidence="6">
    <location>
        <begin position="38"/>
        <end position="61"/>
    </location>
</feature>
<keyword evidence="5 6" id="KW-0472">Membrane</keyword>
<accession>A0ABP9QH27</accession>
<evidence type="ECO:0000256" key="3">
    <source>
        <dbReference type="ARBA" id="ARBA00022692"/>
    </source>
</evidence>
<evidence type="ECO:0000256" key="2">
    <source>
        <dbReference type="ARBA" id="ARBA00022475"/>
    </source>
</evidence>
<keyword evidence="2" id="KW-1003">Cell membrane</keyword>
<dbReference type="EMBL" id="BAABJP010000024">
    <property type="protein sequence ID" value="GAA5161834.1"/>
    <property type="molecule type" value="Genomic_DNA"/>
</dbReference>
<dbReference type="Proteomes" id="UP001428817">
    <property type="component" value="Unassembled WGS sequence"/>
</dbReference>
<feature type="transmembrane region" description="Helical" evidence="6">
    <location>
        <begin position="147"/>
        <end position="170"/>
    </location>
</feature>
<evidence type="ECO:0000313" key="7">
    <source>
        <dbReference type="EMBL" id="GAA5161834.1"/>
    </source>
</evidence>
<evidence type="ECO:0000256" key="5">
    <source>
        <dbReference type="ARBA" id="ARBA00023136"/>
    </source>
</evidence>
<keyword evidence="8" id="KW-1185">Reference proteome</keyword>